<accession>B9SP37</accession>
<evidence type="ECO:0000313" key="2">
    <source>
        <dbReference type="Proteomes" id="UP000008311"/>
    </source>
</evidence>
<name>B9SP37_RICCO</name>
<keyword evidence="2" id="KW-1185">Reference proteome</keyword>
<reference evidence="2" key="1">
    <citation type="journal article" date="2010" name="Nat. Biotechnol.">
        <title>Draft genome sequence of the oilseed species Ricinus communis.</title>
        <authorList>
            <person name="Chan A.P."/>
            <person name="Crabtree J."/>
            <person name="Zhao Q."/>
            <person name="Lorenzi H."/>
            <person name="Orvis J."/>
            <person name="Puiu D."/>
            <person name="Melake-Berhan A."/>
            <person name="Jones K.M."/>
            <person name="Redman J."/>
            <person name="Chen G."/>
            <person name="Cahoon E.B."/>
            <person name="Gedil M."/>
            <person name="Stanke M."/>
            <person name="Haas B.J."/>
            <person name="Wortman J.R."/>
            <person name="Fraser-Liggett C.M."/>
            <person name="Ravel J."/>
            <person name="Rabinowicz P.D."/>
        </authorList>
    </citation>
    <scope>NUCLEOTIDE SEQUENCE [LARGE SCALE GENOMIC DNA]</scope>
    <source>
        <strain evidence="2">cv. Hale</strain>
    </source>
</reference>
<dbReference type="EMBL" id="EQ974060">
    <property type="protein sequence ID" value="EEF34617.1"/>
    <property type="molecule type" value="Genomic_DNA"/>
</dbReference>
<evidence type="ECO:0000313" key="1">
    <source>
        <dbReference type="EMBL" id="EEF34617.1"/>
    </source>
</evidence>
<proteinExistence type="predicted"/>
<gene>
    <name evidence="1" type="ORF">RCOM_0617230</name>
</gene>
<sequence length="71" mass="8073">MGSLGLEVWFKIIWCIAYIPEFPFAQQIMRLGNLELRLSTWFLGNNHLASLANSTSEEAYHIMGLPRVACC</sequence>
<dbReference type="InParanoid" id="B9SP37"/>
<dbReference type="AlphaFoldDB" id="B9SP37"/>
<organism evidence="1 2">
    <name type="scientific">Ricinus communis</name>
    <name type="common">Castor bean</name>
    <dbReference type="NCBI Taxonomy" id="3988"/>
    <lineage>
        <taxon>Eukaryota</taxon>
        <taxon>Viridiplantae</taxon>
        <taxon>Streptophyta</taxon>
        <taxon>Embryophyta</taxon>
        <taxon>Tracheophyta</taxon>
        <taxon>Spermatophyta</taxon>
        <taxon>Magnoliopsida</taxon>
        <taxon>eudicotyledons</taxon>
        <taxon>Gunneridae</taxon>
        <taxon>Pentapetalae</taxon>
        <taxon>rosids</taxon>
        <taxon>fabids</taxon>
        <taxon>Malpighiales</taxon>
        <taxon>Euphorbiaceae</taxon>
        <taxon>Acalyphoideae</taxon>
        <taxon>Acalypheae</taxon>
        <taxon>Ricinus</taxon>
    </lineage>
</organism>
<protein>
    <submittedName>
        <fullName evidence="1">Uncharacterized protein</fullName>
    </submittedName>
</protein>
<dbReference type="Proteomes" id="UP000008311">
    <property type="component" value="Unassembled WGS sequence"/>
</dbReference>